<organism evidence="1 2">
    <name type="scientific">Petralouisia muris</name>
    <dbReference type="NCBI Taxonomy" id="3032872"/>
    <lineage>
        <taxon>Bacteria</taxon>
        <taxon>Bacillati</taxon>
        <taxon>Bacillota</taxon>
        <taxon>Clostridia</taxon>
        <taxon>Lachnospirales</taxon>
        <taxon>Lachnospiraceae</taxon>
        <taxon>Petralouisia</taxon>
    </lineage>
</organism>
<reference evidence="1" key="1">
    <citation type="submission" date="2019-04" db="EMBL/GenBank/DDBJ databases">
        <title>Microbes associate with the intestines of laboratory mice.</title>
        <authorList>
            <person name="Navarre W."/>
            <person name="Wong E."/>
            <person name="Huang K."/>
            <person name="Tropini C."/>
            <person name="Ng K."/>
            <person name="Yu B."/>
        </authorList>
    </citation>
    <scope>NUCLEOTIDE SEQUENCE</scope>
    <source>
        <strain evidence="1">NM01_1-7b</strain>
    </source>
</reference>
<evidence type="ECO:0000313" key="1">
    <source>
        <dbReference type="EMBL" id="TGY95736.1"/>
    </source>
</evidence>
<name>A0AC61RVK9_9FIRM</name>
<accession>A0AC61RVK9</accession>
<gene>
    <name evidence="1" type="ORF">E5329_13515</name>
</gene>
<protein>
    <submittedName>
        <fullName evidence="1">HAD family hydrolase</fullName>
    </submittedName>
</protein>
<dbReference type="EMBL" id="SRYA01000025">
    <property type="protein sequence ID" value="TGY95736.1"/>
    <property type="molecule type" value="Genomic_DNA"/>
</dbReference>
<sequence length="282" mass="32280">MADKFLAYTKRNDFLVCVDSDGCAMDTMDIKHFRCFGPCMVTEWGLEEWQEEILNRWNEINLYTMTRGINRFRGLAKALAEIQEKYCGIEDLERLVRWVDETPELSNDALEREISKGESVCLKKALSWSRAVNQSVERLPEEEKRPFEGVGEALKKAWRDSDIAVVSSANPGAVLEEWDIHGLLEYTDVVLAQDSGSKAFCIGELLKRGYQPEHVLMCGDAPGDLEAAKKNGVYFYPILVRREAESWKEFREVGLKHFLEGSYGGQYQEEKEKQFLANLGEK</sequence>
<keyword evidence="1" id="KW-0378">Hydrolase</keyword>
<keyword evidence="2" id="KW-1185">Reference proteome</keyword>
<evidence type="ECO:0000313" key="2">
    <source>
        <dbReference type="Proteomes" id="UP000304953"/>
    </source>
</evidence>
<comment type="caution">
    <text evidence="1">The sequence shown here is derived from an EMBL/GenBank/DDBJ whole genome shotgun (WGS) entry which is preliminary data.</text>
</comment>
<proteinExistence type="predicted"/>
<dbReference type="Proteomes" id="UP000304953">
    <property type="component" value="Unassembled WGS sequence"/>
</dbReference>